<keyword evidence="5" id="KW-1185">Reference proteome</keyword>
<dbReference type="Gene3D" id="2.40.30.10">
    <property type="entry name" value="Translation factors"/>
    <property type="match status" value="2"/>
</dbReference>
<feature type="domain" description="GTP-eEF1A C-terminal" evidence="3">
    <location>
        <begin position="178"/>
        <end position="228"/>
    </location>
</feature>
<dbReference type="Pfam" id="PF22594">
    <property type="entry name" value="GTP-eEF1A_C"/>
    <property type="match status" value="1"/>
</dbReference>
<dbReference type="SUPFAM" id="SSF50447">
    <property type="entry name" value="Translation proteins"/>
    <property type="match status" value="1"/>
</dbReference>
<evidence type="ECO:0000313" key="4">
    <source>
        <dbReference type="EMBL" id="MBN0047997.1"/>
    </source>
</evidence>
<dbReference type="PANTHER" id="PTHR23115">
    <property type="entry name" value="TRANSLATION FACTOR"/>
    <property type="match status" value="1"/>
</dbReference>
<dbReference type="InterPro" id="IPR050100">
    <property type="entry name" value="TRAFAC_GTPase_members"/>
</dbReference>
<dbReference type="SUPFAM" id="SSF50465">
    <property type="entry name" value="EF-Tu/eEF-1alpha/eIF2-gamma C-terminal domain"/>
    <property type="match status" value="1"/>
</dbReference>
<dbReference type="InterPro" id="IPR009001">
    <property type="entry name" value="Transl_elong_EF1A/Init_IF2_C"/>
</dbReference>
<keyword evidence="4" id="KW-0548">Nucleotidyltransferase</keyword>
<keyword evidence="4" id="KW-0808">Transferase</keyword>
<comment type="caution">
    <text evidence="4">The sequence shown here is derived from an EMBL/GenBank/DDBJ whole genome shotgun (WGS) entry which is preliminary data.</text>
</comment>
<sequence>GVPEVTAIPISALEGDNVVEPSANMDWYGGPTVLEHLETVPVAAASRPAPSRLPVQYVIRHGGQRHYAGRLAAGTLRVGDRVTVHPSGTTSEITGIGVLGTEVTAAHAPQSVAIRLADQRDVARGDLITAGADTPVLTQDVRAAVCHLSERPLRVGDRVLLRHGTRTVRAIVRDLAGAEELAVNDLGRIALRTAEPVPLDDYASSRSTGAFLLIDPVAGATLTAGMVQLSSAG</sequence>
<gene>
    <name evidence="4" type="ORF">JS756_28575</name>
</gene>
<dbReference type="Proteomes" id="UP000788262">
    <property type="component" value="Unassembled WGS sequence"/>
</dbReference>
<dbReference type="InterPro" id="IPR009000">
    <property type="entry name" value="Transl_B-barrel_sf"/>
</dbReference>
<keyword evidence="1" id="KW-0547">Nucleotide-binding</keyword>
<dbReference type="InterPro" id="IPR054696">
    <property type="entry name" value="GTP-eEF1A_C"/>
</dbReference>
<evidence type="ECO:0000256" key="1">
    <source>
        <dbReference type="ARBA" id="ARBA00022741"/>
    </source>
</evidence>
<reference evidence="4 5" key="1">
    <citation type="submission" date="2021-02" db="EMBL/GenBank/DDBJ databases">
        <title>Whole genome sequencing of Streptomyces actuosus VRA1.</title>
        <authorList>
            <person name="Sen G."/>
            <person name="Sen A."/>
        </authorList>
    </citation>
    <scope>NUCLEOTIDE SEQUENCE [LARGE SCALE GENOMIC DNA]</scope>
    <source>
        <strain evidence="4 5">VRA1</strain>
    </source>
</reference>
<evidence type="ECO:0000256" key="2">
    <source>
        <dbReference type="ARBA" id="ARBA00023134"/>
    </source>
</evidence>
<organism evidence="4 5">
    <name type="scientific">Streptomyces actuosus</name>
    <dbReference type="NCBI Taxonomy" id="1885"/>
    <lineage>
        <taxon>Bacteria</taxon>
        <taxon>Bacillati</taxon>
        <taxon>Actinomycetota</taxon>
        <taxon>Actinomycetes</taxon>
        <taxon>Kitasatosporales</taxon>
        <taxon>Streptomycetaceae</taxon>
        <taxon>Streptomyces</taxon>
    </lineage>
</organism>
<feature type="non-terminal residue" evidence="4">
    <location>
        <position position="1"/>
    </location>
</feature>
<evidence type="ECO:0000259" key="3">
    <source>
        <dbReference type="Pfam" id="PF22594"/>
    </source>
</evidence>
<dbReference type="InterPro" id="IPR027417">
    <property type="entry name" value="P-loop_NTPase"/>
</dbReference>
<protein>
    <submittedName>
        <fullName evidence="4">Sulfate adenylyltransferase</fullName>
    </submittedName>
</protein>
<dbReference type="CDD" id="cd04095">
    <property type="entry name" value="CysN_NoDQ_III"/>
    <property type="match status" value="1"/>
</dbReference>
<name>A0ABS2VXW8_STRAS</name>
<keyword evidence="2" id="KW-0342">GTP-binding</keyword>
<dbReference type="InterPro" id="IPR044139">
    <property type="entry name" value="CysN_NoDQ_III"/>
</dbReference>
<dbReference type="EMBL" id="JAFFZS010000032">
    <property type="protein sequence ID" value="MBN0047997.1"/>
    <property type="molecule type" value="Genomic_DNA"/>
</dbReference>
<evidence type="ECO:0000313" key="5">
    <source>
        <dbReference type="Proteomes" id="UP000788262"/>
    </source>
</evidence>
<proteinExistence type="predicted"/>
<dbReference type="GO" id="GO:0016779">
    <property type="term" value="F:nucleotidyltransferase activity"/>
    <property type="evidence" value="ECO:0007669"/>
    <property type="project" value="UniProtKB-KW"/>
</dbReference>
<accession>A0ABS2VXW8</accession>
<dbReference type="Gene3D" id="3.40.50.300">
    <property type="entry name" value="P-loop containing nucleotide triphosphate hydrolases"/>
    <property type="match status" value="1"/>
</dbReference>